<dbReference type="RefSeq" id="WP_097060504.1">
    <property type="nucleotide sequence ID" value="NZ_BMLC01000001.1"/>
</dbReference>
<keyword evidence="2" id="KW-1185">Reference proteome</keyword>
<evidence type="ECO:0000313" key="2">
    <source>
        <dbReference type="Proteomes" id="UP000219440"/>
    </source>
</evidence>
<dbReference type="AlphaFoldDB" id="A0A2C8ZHT3"/>
<sequence>MRVPRALLLVAAVAMVAGFGMLAQLLFAGAEPSEQTFTGFYSSDSDIRVTNLTINGGHVAVGYSVDVLVVPNGVSTGIRCGMVDTSGRLDFFEASRTRAGTGTWTRLAFEANFELPELTLGMRCSPDHAGQLTVIFRDAELHATVID</sequence>
<gene>
    <name evidence="1" type="ORF">SAMN06296378_1365</name>
</gene>
<protein>
    <submittedName>
        <fullName evidence="1">Uncharacterized protein</fullName>
    </submittedName>
</protein>
<dbReference type="OrthoDB" id="9972127at2"/>
<organism evidence="1 2">
    <name type="scientific">Salinibacterium xinjiangense</name>
    <dbReference type="NCBI Taxonomy" id="386302"/>
    <lineage>
        <taxon>Bacteria</taxon>
        <taxon>Bacillati</taxon>
        <taxon>Actinomycetota</taxon>
        <taxon>Actinomycetes</taxon>
        <taxon>Micrococcales</taxon>
        <taxon>Microbacteriaceae</taxon>
        <taxon>Salinibacterium</taxon>
    </lineage>
</organism>
<name>A0A2C8ZHT3_9MICO</name>
<proteinExistence type="predicted"/>
<accession>A0A2C8ZHT3</accession>
<dbReference type="EMBL" id="OCST01000003">
    <property type="protein sequence ID" value="SOE64315.1"/>
    <property type="molecule type" value="Genomic_DNA"/>
</dbReference>
<dbReference type="Proteomes" id="UP000219440">
    <property type="component" value="Unassembled WGS sequence"/>
</dbReference>
<reference evidence="1 2" key="1">
    <citation type="submission" date="2017-09" db="EMBL/GenBank/DDBJ databases">
        <authorList>
            <person name="Ehlers B."/>
            <person name="Leendertz F.H."/>
        </authorList>
    </citation>
    <scope>NUCLEOTIDE SEQUENCE [LARGE SCALE GENOMIC DNA]</scope>
    <source>
        <strain evidence="1 2">CGMCC 1.05381</strain>
    </source>
</reference>
<evidence type="ECO:0000313" key="1">
    <source>
        <dbReference type="EMBL" id="SOE64315.1"/>
    </source>
</evidence>